<dbReference type="CDD" id="cd04301">
    <property type="entry name" value="NAT_SF"/>
    <property type="match status" value="1"/>
</dbReference>
<accession>A0A3A4QXJ5</accession>
<dbReference type="InterPro" id="IPR016181">
    <property type="entry name" value="Acyl_CoA_acyltransferase"/>
</dbReference>
<comment type="caution">
    <text evidence="2">The sequence shown here is derived from an EMBL/GenBank/DDBJ whole genome shotgun (WGS) entry which is preliminary data.</text>
</comment>
<dbReference type="SUPFAM" id="SSF55729">
    <property type="entry name" value="Acyl-CoA N-acyltransferases (Nat)"/>
    <property type="match status" value="1"/>
</dbReference>
<dbReference type="Proteomes" id="UP000266426">
    <property type="component" value="Unassembled WGS sequence"/>
</dbReference>
<evidence type="ECO:0000313" key="2">
    <source>
        <dbReference type="EMBL" id="RJP58650.1"/>
    </source>
</evidence>
<organism evidence="2 3">
    <name type="scientific">Candidatus Auribacter fodinae</name>
    <dbReference type="NCBI Taxonomy" id="2093366"/>
    <lineage>
        <taxon>Bacteria</taxon>
        <taxon>Pseudomonadati</taxon>
        <taxon>Candidatus Auribacterota</taxon>
        <taxon>Candidatus Auribacteria</taxon>
        <taxon>Candidatus Auribacterales</taxon>
        <taxon>Candidatus Auribacteraceae</taxon>
        <taxon>Candidatus Auribacter</taxon>
    </lineage>
</organism>
<name>A0A3A4QXJ5_9BACT</name>
<dbReference type="GO" id="GO:0016747">
    <property type="term" value="F:acyltransferase activity, transferring groups other than amino-acyl groups"/>
    <property type="evidence" value="ECO:0007669"/>
    <property type="project" value="InterPro"/>
</dbReference>
<sequence>MDVHEIDRYVGIAERTEVFSPEEIETLYEILAEHEEEGYEIVSKKDGDVLQGYIIFGRTPFTQSGWDIYWLVVSPDSQRKGVGRYLIETAEKVMVQAHGYAVVRIETSSRDHYLSARTTYERCGYTRAAVIQDFYKRNDSLVMFTKNLESGATVRN</sequence>
<dbReference type="Pfam" id="PF00583">
    <property type="entry name" value="Acetyltransf_1"/>
    <property type="match status" value="1"/>
</dbReference>
<keyword evidence="2" id="KW-0808">Transferase</keyword>
<gene>
    <name evidence="2" type="ORF">C4541_07555</name>
</gene>
<feature type="domain" description="N-acetyltransferase" evidence="1">
    <location>
        <begin position="1"/>
        <end position="149"/>
    </location>
</feature>
<dbReference type="PROSITE" id="PS51186">
    <property type="entry name" value="GNAT"/>
    <property type="match status" value="1"/>
</dbReference>
<dbReference type="EMBL" id="QZJZ01000063">
    <property type="protein sequence ID" value="RJP58650.1"/>
    <property type="molecule type" value="Genomic_DNA"/>
</dbReference>
<evidence type="ECO:0000259" key="1">
    <source>
        <dbReference type="PROSITE" id="PS51186"/>
    </source>
</evidence>
<evidence type="ECO:0000313" key="3">
    <source>
        <dbReference type="Proteomes" id="UP000266426"/>
    </source>
</evidence>
<protein>
    <submittedName>
        <fullName evidence="2">GNAT family N-acetyltransferase</fullName>
    </submittedName>
</protein>
<dbReference type="Gene3D" id="3.40.630.30">
    <property type="match status" value="1"/>
</dbReference>
<dbReference type="InterPro" id="IPR000182">
    <property type="entry name" value="GNAT_dom"/>
</dbReference>
<reference evidence="2 3" key="1">
    <citation type="journal article" date="2017" name="ISME J.">
        <title>Energy and carbon metabolisms in a deep terrestrial subsurface fluid microbial community.</title>
        <authorList>
            <person name="Momper L."/>
            <person name="Jungbluth S.P."/>
            <person name="Lee M.D."/>
            <person name="Amend J.P."/>
        </authorList>
    </citation>
    <scope>NUCLEOTIDE SEQUENCE [LARGE SCALE GENOMIC DNA]</scope>
    <source>
        <strain evidence="2">SURF_26</strain>
    </source>
</reference>
<proteinExistence type="predicted"/>
<dbReference type="AlphaFoldDB" id="A0A3A4QXJ5"/>